<dbReference type="InterPro" id="IPR046347">
    <property type="entry name" value="bZIP_sf"/>
</dbReference>
<feature type="region of interest" description="Disordered" evidence="2">
    <location>
        <begin position="29"/>
        <end position="52"/>
    </location>
</feature>
<evidence type="ECO:0000256" key="1">
    <source>
        <dbReference type="SAM" id="Coils"/>
    </source>
</evidence>
<feature type="coiled-coil region" evidence="1">
    <location>
        <begin position="315"/>
        <end position="349"/>
    </location>
</feature>
<feature type="domain" description="BZIP" evidence="3">
    <location>
        <begin position="290"/>
        <end position="353"/>
    </location>
</feature>
<dbReference type="GO" id="GO:0003700">
    <property type="term" value="F:DNA-binding transcription factor activity"/>
    <property type="evidence" value="ECO:0007669"/>
    <property type="project" value="InterPro"/>
</dbReference>
<evidence type="ECO:0000259" key="3">
    <source>
        <dbReference type="PROSITE" id="PS50217"/>
    </source>
</evidence>
<dbReference type="PROSITE" id="PS00036">
    <property type="entry name" value="BZIP_BASIC"/>
    <property type="match status" value="1"/>
</dbReference>
<feature type="compositionally biased region" description="Low complexity" evidence="2">
    <location>
        <begin position="215"/>
        <end position="231"/>
    </location>
</feature>
<dbReference type="RefSeq" id="XP_021885830.1">
    <property type="nucleotide sequence ID" value="XM_022022578.1"/>
</dbReference>
<dbReference type="GeneID" id="33564422"/>
<dbReference type="AlphaFoldDB" id="A0A1Y2H0U0"/>
<dbReference type="InParanoid" id="A0A1Y2H0U0"/>
<dbReference type="Gene3D" id="1.20.5.170">
    <property type="match status" value="1"/>
</dbReference>
<dbReference type="CDD" id="cd14810">
    <property type="entry name" value="bZIP_u1"/>
    <property type="match status" value="1"/>
</dbReference>
<evidence type="ECO:0000313" key="5">
    <source>
        <dbReference type="Proteomes" id="UP000193648"/>
    </source>
</evidence>
<reference evidence="4 5" key="1">
    <citation type="submission" date="2016-07" db="EMBL/GenBank/DDBJ databases">
        <title>Pervasive Adenine N6-methylation of Active Genes in Fungi.</title>
        <authorList>
            <consortium name="DOE Joint Genome Institute"/>
            <person name="Mondo S.J."/>
            <person name="Dannebaum R.O."/>
            <person name="Kuo R.C."/>
            <person name="Labutti K."/>
            <person name="Haridas S."/>
            <person name="Kuo A."/>
            <person name="Salamov A."/>
            <person name="Ahrendt S.R."/>
            <person name="Lipzen A."/>
            <person name="Sullivan W."/>
            <person name="Andreopoulos W.B."/>
            <person name="Clum A."/>
            <person name="Lindquist E."/>
            <person name="Daum C."/>
            <person name="Ramamoorthy G.K."/>
            <person name="Gryganskyi A."/>
            <person name="Culley D."/>
            <person name="Magnuson J.K."/>
            <person name="James T.Y."/>
            <person name="O'Malley M.A."/>
            <person name="Stajich J.E."/>
            <person name="Spatafora J.W."/>
            <person name="Visel A."/>
            <person name="Grigoriev I.V."/>
        </authorList>
    </citation>
    <scope>NUCLEOTIDE SEQUENCE [LARGE SCALE GENOMIC DNA]</scope>
    <source>
        <strain evidence="4 5">NRRL 3116</strain>
    </source>
</reference>
<feature type="compositionally biased region" description="Low complexity" evidence="2">
    <location>
        <begin position="386"/>
        <end position="405"/>
    </location>
</feature>
<dbReference type="OrthoDB" id="5571888at2759"/>
<dbReference type="Proteomes" id="UP000193648">
    <property type="component" value="Unassembled WGS sequence"/>
</dbReference>
<comment type="caution">
    <text evidence="4">The sequence shown here is derived from an EMBL/GenBank/DDBJ whole genome shotgun (WGS) entry which is preliminary data.</text>
</comment>
<keyword evidence="5" id="KW-1185">Reference proteome</keyword>
<feature type="compositionally biased region" description="Basic and acidic residues" evidence="2">
    <location>
        <begin position="277"/>
        <end position="297"/>
    </location>
</feature>
<evidence type="ECO:0000313" key="4">
    <source>
        <dbReference type="EMBL" id="ORZ28145.1"/>
    </source>
</evidence>
<feature type="compositionally biased region" description="Acidic residues" evidence="2">
    <location>
        <begin position="251"/>
        <end position="264"/>
    </location>
</feature>
<feature type="region of interest" description="Disordered" evidence="2">
    <location>
        <begin position="200"/>
        <end position="304"/>
    </location>
</feature>
<dbReference type="EMBL" id="MCFF01000002">
    <property type="protein sequence ID" value="ORZ28145.1"/>
    <property type="molecule type" value="Genomic_DNA"/>
</dbReference>
<accession>A0A1Y2H0U0</accession>
<feature type="compositionally biased region" description="Low complexity" evidence="2">
    <location>
        <begin position="31"/>
        <end position="52"/>
    </location>
</feature>
<dbReference type="InterPro" id="IPR004827">
    <property type="entry name" value="bZIP"/>
</dbReference>
<dbReference type="STRING" id="64571.A0A1Y2H0U0"/>
<dbReference type="PROSITE" id="PS50217">
    <property type="entry name" value="BZIP"/>
    <property type="match status" value="1"/>
</dbReference>
<sequence>MDFSNTIPSSDDTELLQYFLSQDTSSATVDDLSSLFQDPPPSSSQSTPMQPMQATAIARSLSSTATATATATTTATVTEQAQTEEQAQAQAQVQEQSSQTTIPIGHTILLPSTSFSYRQLSPNIPPPMPVALQKEILTLNSPITTTSSSESDVHSAVPRPEPMSQDIWVHRLLQLQQLHQRHHYQQHQLLQSTLLRGSTSSETSDLEHRQRRLRGSSSGRSVSPGSSSSSSPLEDRHKNAIYPSPPMQDDASMDSDDNNNDDDDGGHRRSSAGESLSDPKKPTAGELKKMTSKERRQLRNKLSARNFRVRRKEYITSLENQVKEARREAADLQRRLIQSELNCQFLRQELETIRLSQSLFTDGRMSKEHANLLASLLHPGSESFPTNNSNSSSNSGSSGTNGGASSAIVSSTSNIAGAFDSNDNSAVNFGLSTVPHLPQIHHQTAPLDSLPTNDGISDFNNMSSNTLAIPTAAQTMASSTFEMTPASLQPFVPFDGDWGLLINRAEVPEMNVDLKDESSTKQAQAAYKDLLIRYEVATKQEAELDEQMRRELRAHVEKKLAQTYMTMPKDESSPSIMNGKSSSDENLILQTLVYMMMIHLTQSLFEAATMSKTELVRLYQAIDEPLRAKLEEQGKQQQQQQQSTCKFSEWREQWIRKHWPSYYNNRRRLSELFKNGLVCSNHSSNNSTNNSQKGEVDVVETTRKMEEGVKGKTAEVPKVNYFVRHYVPTWLKCSDILEKERLLNEAKAQQRKARSTGSTIPMKATA</sequence>
<gene>
    <name evidence="4" type="ORF">BCR41DRAFT_344721</name>
</gene>
<feature type="region of interest" description="Disordered" evidence="2">
    <location>
        <begin position="381"/>
        <end position="405"/>
    </location>
</feature>
<name>A0A1Y2H0U0_9FUNG</name>
<keyword evidence="1" id="KW-0175">Coiled coil</keyword>
<dbReference type="SUPFAM" id="SSF57959">
    <property type="entry name" value="Leucine zipper domain"/>
    <property type="match status" value="1"/>
</dbReference>
<evidence type="ECO:0000256" key="2">
    <source>
        <dbReference type="SAM" id="MobiDB-lite"/>
    </source>
</evidence>
<organism evidence="4 5">
    <name type="scientific">Lobosporangium transversale</name>
    <dbReference type="NCBI Taxonomy" id="64571"/>
    <lineage>
        <taxon>Eukaryota</taxon>
        <taxon>Fungi</taxon>
        <taxon>Fungi incertae sedis</taxon>
        <taxon>Mucoromycota</taxon>
        <taxon>Mortierellomycotina</taxon>
        <taxon>Mortierellomycetes</taxon>
        <taxon>Mortierellales</taxon>
        <taxon>Mortierellaceae</taxon>
        <taxon>Lobosporangium</taxon>
    </lineage>
</organism>
<protein>
    <recommendedName>
        <fullName evidence="3">BZIP domain-containing protein</fullName>
    </recommendedName>
</protein>
<proteinExistence type="predicted"/>
<dbReference type="SMART" id="SM00338">
    <property type="entry name" value="BRLZ"/>
    <property type="match status" value="1"/>
</dbReference>